<organism evidence="2 3">
    <name type="scientific">Streptomyces spectabilis</name>
    <dbReference type="NCBI Taxonomy" id="68270"/>
    <lineage>
        <taxon>Bacteria</taxon>
        <taxon>Bacillati</taxon>
        <taxon>Actinomycetota</taxon>
        <taxon>Actinomycetes</taxon>
        <taxon>Kitasatosporales</taxon>
        <taxon>Streptomycetaceae</taxon>
        <taxon>Streptomyces</taxon>
    </lineage>
</organism>
<dbReference type="AlphaFoldDB" id="A0A7W8EVV9"/>
<comment type="caution">
    <text evidence="2">The sequence shown here is derived from an EMBL/GenBank/DDBJ whole genome shotgun (WGS) entry which is preliminary data.</text>
</comment>
<dbReference type="EMBL" id="JACHJD010000008">
    <property type="protein sequence ID" value="MBB5105688.1"/>
    <property type="molecule type" value="Genomic_DNA"/>
</dbReference>
<dbReference type="InterPro" id="IPR052513">
    <property type="entry name" value="Thioester_dehydratase-like"/>
</dbReference>
<gene>
    <name evidence="2" type="ORF">FHS40_004783</name>
</gene>
<dbReference type="Proteomes" id="UP000549009">
    <property type="component" value="Unassembled WGS sequence"/>
</dbReference>
<dbReference type="InterPro" id="IPR022002">
    <property type="entry name" value="ChsH2_Znr"/>
</dbReference>
<proteinExistence type="predicted"/>
<keyword evidence="3" id="KW-1185">Reference proteome</keyword>
<reference evidence="2 3" key="1">
    <citation type="submission" date="2020-08" db="EMBL/GenBank/DDBJ databases">
        <title>Genomic Encyclopedia of Type Strains, Phase III (KMG-III): the genomes of soil and plant-associated and newly described type strains.</title>
        <authorList>
            <person name="Whitman W."/>
        </authorList>
    </citation>
    <scope>NUCLEOTIDE SEQUENCE [LARGE SCALE GENOMIC DNA]</scope>
    <source>
        <strain evidence="2 3">CECT 3146</strain>
    </source>
</reference>
<dbReference type="InterPro" id="IPR012340">
    <property type="entry name" value="NA-bd_OB-fold"/>
</dbReference>
<dbReference type="PANTHER" id="PTHR34075">
    <property type="entry name" value="BLR3430 PROTEIN"/>
    <property type="match status" value="1"/>
</dbReference>
<evidence type="ECO:0000259" key="1">
    <source>
        <dbReference type="Pfam" id="PF12172"/>
    </source>
</evidence>
<accession>A0A7W8EVV9</accession>
<sequence>MSPKRAPVVAQWFAGEGESFRLLGTRCARCAAVHFPREDDFCRNPGCGGRELVEVALSRRGRVWSYTDGRYRPPEPYVSDPELPWEPYTLIAVELEAERMVVLGQGAPGVTVADLEVGMEVEVVSGVLHEDADTVWTTWHWRPVGVTA</sequence>
<protein>
    <submittedName>
        <fullName evidence="2">Putative OB-fold protein</fullName>
    </submittedName>
</protein>
<dbReference type="Pfam" id="PF12172">
    <property type="entry name" value="zf-ChsH2"/>
    <property type="match status" value="1"/>
</dbReference>
<name>A0A7W8EVV9_STRST</name>
<evidence type="ECO:0000313" key="3">
    <source>
        <dbReference type="Proteomes" id="UP000549009"/>
    </source>
</evidence>
<dbReference type="PANTHER" id="PTHR34075:SF5">
    <property type="entry name" value="BLR3430 PROTEIN"/>
    <property type="match status" value="1"/>
</dbReference>
<feature type="domain" description="ChsH2 rubredoxin-like zinc ribbon" evidence="1">
    <location>
        <begin position="19"/>
        <end position="52"/>
    </location>
</feature>
<dbReference type="SUPFAM" id="SSF50249">
    <property type="entry name" value="Nucleic acid-binding proteins"/>
    <property type="match status" value="1"/>
</dbReference>
<evidence type="ECO:0000313" key="2">
    <source>
        <dbReference type="EMBL" id="MBB5105688.1"/>
    </source>
</evidence>